<protein>
    <submittedName>
        <fullName evidence="1">Uncharacterized protein</fullName>
    </submittedName>
</protein>
<organism evidence="1 2">
    <name type="scientific">Lichtheimia ornata</name>
    <dbReference type="NCBI Taxonomy" id="688661"/>
    <lineage>
        <taxon>Eukaryota</taxon>
        <taxon>Fungi</taxon>
        <taxon>Fungi incertae sedis</taxon>
        <taxon>Mucoromycota</taxon>
        <taxon>Mucoromycotina</taxon>
        <taxon>Mucoromycetes</taxon>
        <taxon>Mucorales</taxon>
        <taxon>Lichtheimiaceae</taxon>
        <taxon>Lichtheimia</taxon>
    </lineage>
</organism>
<name>A0AAD8DJG4_9FUNG</name>
<reference evidence="1 2" key="1">
    <citation type="submission" date="2023-03" db="EMBL/GenBank/DDBJ databases">
        <title>Genome sequence of Lichtheimia ornata CBS 291.66.</title>
        <authorList>
            <person name="Mohabir J.T."/>
            <person name="Shea T.P."/>
            <person name="Kurbessoian T."/>
            <person name="Berby B."/>
            <person name="Fontaine J."/>
            <person name="Livny J."/>
            <person name="Gnirke A."/>
            <person name="Stajich J.E."/>
            <person name="Cuomo C.A."/>
        </authorList>
    </citation>
    <scope>NUCLEOTIDE SEQUENCE [LARGE SCALE GENOMIC DNA]</scope>
    <source>
        <strain evidence="1">CBS 291.66</strain>
    </source>
</reference>
<dbReference type="GeneID" id="83208283"/>
<keyword evidence="2" id="KW-1185">Reference proteome</keyword>
<gene>
    <name evidence="1" type="ORF">O0I10_000863</name>
</gene>
<dbReference type="Proteomes" id="UP001234581">
    <property type="component" value="Unassembled WGS sequence"/>
</dbReference>
<sequence length="225" mass="24281">MTNNNINTIVTYASTLASLNIAVVKSIVDLMRLNARQQQQTLSTLRPVDTAALFPHSNAPQPTPKVPPNPNLEALVAAVASVAASDSTPPNSGPKLASASDVPIVASVSAAAASVITPLTAIIVQVHHNSLNHTLYFHLSADITLEVLVKGLQISFRDNSISSLSLFYKRMDSTWQSLVNPSGGDYLKAMMKQAIDTKAPLQMKVVREQDLLSVFGYRWFLNHHG</sequence>
<evidence type="ECO:0000313" key="1">
    <source>
        <dbReference type="EMBL" id="KAJ8663617.1"/>
    </source>
</evidence>
<proteinExistence type="predicted"/>
<evidence type="ECO:0000313" key="2">
    <source>
        <dbReference type="Proteomes" id="UP001234581"/>
    </source>
</evidence>
<dbReference type="AlphaFoldDB" id="A0AAD8DJG4"/>
<accession>A0AAD8DJG4</accession>
<dbReference type="EMBL" id="JARTCD010000002">
    <property type="protein sequence ID" value="KAJ8663617.1"/>
    <property type="molecule type" value="Genomic_DNA"/>
</dbReference>
<dbReference type="RefSeq" id="XP_058348529.1">
    <property type="nucleotide sequence ID" value="XM_058480965.1"/>
</dbReference>
<comment type="caution">
    <text evidence="1">The sequence shown here is derived from an EMBL/GenBank/DDBJ whole genome shotgun (WGS) entry which is preliminary data.</text>
</comment>